<dbReference type="EMBL" id="GAKP01020034">
    <property type="protein sequence ID" value="JAC38918.1"/>
    <property type="molecule type" value="Transcribed_RNA"/>
</dbReference>
<name>A0A034VBI8_BACDO</name>
<organism evidence="1">
    <name type="scientific">Bactrocera dorsalis</name>
    <name type="common">Oriental fruit fly</name>
    <name type="synonym">Dacus dorsalis</name>
    <dbReference type="NCBI Taxonomy" id="27457"/>
    <lineage>
        <taxon>Eukaryota</taxon>
        <taxon>Metazoa</taxon>
        <taxon>Ecdysozoa</taxon>
        <taxon>Arthropoda</taxon>
        <taxon>Hexapoda</taxon>
        <taxon>Insecta</taxon>
        <taxon>Pterygota</taxon>
        <taxon>Neoptera</taxon>
        <taxon>Endopterygota</taxon>
        <taxon>Diptera</taxon>
        <taxon>Brachycera</taxon>
        <taxon>Muscomorpha</taxon>
        <taxon>Tephritoidea</taxon>
        <taxon>Tephritidae</taxon>
        <taxon>Bactrocera</taxon>
        <taxon>Bactrocera</taxon>
    </lineage>
</organism>
<reference evidence="1" key="1">
    <citation type="journal article" date="2014" name="BMC Genomics">
        <title>Characterizing the developmental transcriptome of the oriental fruit fly, Bactrocera dorsalis (Diptera: Tephritidae) through comparative genomic analysis with Drosophila melanogaster utilizing modENCODE datasets.</title>
        <authorList>
            <person name="Geib S.M."/>
            <person name="Calla B."/>
            <person name="Hall B."/>
            <person name="Hou S."/>
            <person name="Manoukis N.C."/>
        </authorList>
    </citation>
    <scope>NUCLEOTIDE SEQUENCE</scope>
    <source>
        <strain evidence="1">Punador</strain>
    </source>
</reference>
<protein>
    <submittedName>
        <fullName evidence="1">Uncharacterized protein</fullName>
    </submittedName>
</protein>
<dbReference type="AlphaFoldDB" id="A0A034VBI8"/>
<sequence>MSDTLNVEVHGVCNETTHRTRVKGVAPKPQSDEEDEDDNYAEINVIADHDYYYITNLNDYYYQQQQEQQKQQQIQTQLQQSNSSAALCAIAADQGVCSNGMVRKENGFLTQRQHQQQQHQQQYESLKGTLLRNTKKCRRKIVSLNFLMKNLIMYRLKYDIL</sequence>
<proteinExistence type="predicted"/>
<evidence type="ECO:0000313" key="1">
    <source>
        <dbReference type="EMBL" id="JAC38918.1"/>
    </source>
</evidence>
<accession>A0A034VBI8</accession>